<dbReference type="RefSeq" id="WP_125479641.1">
    <property type="nucleotide sequence ID" value="NZ_RSFW01000010.1"/>
</dbReference>
<dbReference type="EMBL" id="RSFW01000010">
    <property type="protein sequence ID" value="RSD27864.1"/>
    <property type="molecule type" value="Genomic_DNA"/>
</dbReference>
<dbReference type="Proteomes" id="UP000279911">
    <property type="component" value="Unassembled WGS sequence"/>
</dbReference>
<evidence type="ECO:0000313" key="3">
    <source>
        <dbReference type="Proteomes" id="UP000279911"/>
    </source>
</evidence>
<keyword evidence="1" id="KW-1133">Transmembrane helix</keyword>
<organism evidence="2 3">
    <name type="scientific">Mesobacillus subterraneus</name>
    <dbReference type="NCBI Taxonomy" id="285983"/>
    <lineage>
        <taxon>Bacteria</taxon>
        <taxon>Bacillati</taxon>
        <taxon>Bacillota</taxon>
        <taxon>Bacilli</taxon>
        <taxon>Bacillales</taxon>
        <taxon>Bacillaceae</taxon>
        <taxon>Mesobacillus</taxon>
    </lineage>
</organism>
<name>A0A427TTV1_9BACI</name>
<protein>
    <submittedName>
        <fullName evidence="2">Uncharacterized protein</fullName>
    </submittedName>
</protein>
<dbReference type="AlphaFoldDB" id="A0A427TTV1"/>
<sequence>MQRLRSFLIFFIPFVLFFMYFTTNNEHNSSSASHMQHDAVEIPDGYNVPSLDINVTQDLSGSWLLKVVTTNFAFAPEKAGMDTQSFNEGHAHIYVNGKKVNRLYGEFYNLDSLKKGKNEIIVTLNSNNHGALYYQGLPVQESVIVDNP</sequence>
<keyword evidence="1" id="KW-0812">Transmembrane</keyword>
<evidence type="ECO:0000313" key="2">
    <source>
        <dbReference type="EMBL" id="RSD27864.1"/>
    </source>
</evidence>
<keyword evidence="1" id="KW-0472">Membrane</keyword>
<evidence type="ECO:0000256" key="1">
    <source>
        <dbReference type="SAM" id="Phobius"/>
    </source>
</evidence>
<gene>
    <name evidence="2" type="ORF">EJA10_08855</name>
</gene>
<feature type="transmembrane region" description="Helical" evidence="1">
    <location>
        <begin position="7"/>
        <end position="23"/>
    </location>
</feature>
<accession>A0A427TTV1</accession>
<reference evidence="3" key="1">
    <citation type="submission" date="2018-12" db="EMBL/GenBank/DDBJ databases">
        <title>Bacillus chawlae sp. nov., Bacillus glennii sp. nov., and Bacillus saganii sp. nov. Isolated from the Vehicle Assembly Building at Kennedy Space Center where the Viking Spacecraft were Assembled.</title>
        <authorList>
            <person name="Seuylemezian A."/>
            <person name="Vaishampayan P."/>
        </authorList>
    </citation>
    <scope>NUCLEOTIDE SEQUENCE [LARGE SCALE GENOMIC DNA]</scope>
    <source>
        <strain evidence="3">DSM 13966</strain>
    </source>
</reference>
<dbReference type="OrthoDB" id="6385276at2"/>
<proteinExistence type="predicted"/>
<comment type="caution">
    <text evidence="2">The sequence shown here is derived from an EMBL/GenBank/DDBJ whole genome shotgun (WGS) entry which is preliminary data.</text>
</comment>